<gene>
    <name evidence="1" type="ORF">ERS075527_01173</name>
</gene>
<dbReference type="Proteomes" id="UP000038487">
    <property type="component" value="Unassembled WGS sequence"/>
</dbReference>
<dbReference type="EMBL" id="CSUW01000002">
    <property type="protein sequence ID" value="CPT12274.1"/>
    <property type="molecule type" value="Genomic_DNA"/>
</dbReference>
<sequence>MSEKEDYDRLTGGLHPEEVCGEDCSGCCSEDEWK</sequence>
<comment type="caution">
    <text evidence="1">The sequence shown here is derived from an EMBL/GenBank/DDBJ whole genome shotgun (WGS) entry which is preliminary data.</text>
</comment>
<reference evidence="1 2" key="1">
    <citation type="submission" date="2015-03" db="EMBL/GenBank/DDBJ databases">
        <authorList>
            <consortium name="Pathogen Informatics"/>
            <person name="Murphy D."/>
        </authorList>
    </citation>
    <scope>NUCLEOTIDE SEQUENCE [LARGE SCALE GENOMIC DNA]</scope>
    <source>
        <strain evidence="1 2">PAP036</strain>
    </source>
</reference>
<organism evidence="1 2">
    <name type="scientific">Mycobacteroides abscessus</name>
    <dbReference type="NCBI Taxonomy" id="36809"/>
    <lineage>
        <taxon>Bacteria</taxon>
        <taxon>Bacillati</taxon>
        <taxon>Actinomycetota</taxon>
        <taxon>Actinomycetes</taxon>
        <taxon>Mycobacteriales</taxon>
        <taxon>Mycobacteriaceae</taxon>
        <taxon>Mycobacteroides</taxon>
    </lineage>
</organism>
<proteinExistence type="predicted"/>
<dbReference type="AlphaFoldDB" id="A0AB33SYP4"/>
<name>A0AB33SYP4_9MYCO</name>
<protein>
    <submittedName>
        <fullName evidence="1">Uncharacterized protein</fullName>
    </submittedName>
</protein>
<evidence type="ECO:0000313" key="1">
    <source>
        <dbReference type="EMBL" id="CPT12274.1"/>
    </source>
</evidence>
<evidence type="ECO:0000313" key="2">
    <source>
        <dbReference type="Proteomes" id="UP000038487"/>
    </source>
</evidence>
<accession>A0AB33SYP4</accession>